<organism evidence="1">
    <name type="scientific">Tetraodon nigroviridis</name>
    <name type="common">Spotted green pufferfish</name>
    <name type="synonym">Chelonodon nigroviridis</name>
    <dbReference type="NCBI Taxonomy" id="99883"/>
    <lineage>
        <taxon>Eukaryota</taxon>
        <taxon>Metazoa</taxon>
        <taxon>Chordata</taxon>
        <taxon>Craniata</taxon>
        <taxon>Vertebrata</taxon>
        <taxon>Euteleostomi</taxon>
        <taxon>Actinopterygii</taxon>
        <taxon>Neopterygii</taxon>
        <taxon>Teleostei</taxon>
        <taxon>Neoteleostei</taxon>
        <taxon>Acanthomorphata</taxon>
        <taxon>Eupercaria</taxon>
        <taxon>Tetraodontiformes</taxon>
        <taxon>Tetradontoidea</taxon>
        <taxon>Tetraodontidae</taxon>
        <taxon>Tetraodon</taxon>
    </lineage>
</organism>
<name>Q4RME0_TETNG</name>
<reference evidence="1" key="1">
    <citation type="journal article" date="2004" name="Nature">
        <title>Genome duplication in the teleost fish Tetraodon nigroviridis reveals the early vertebrate proto-karyotype.</title>
        <authorList>
            <person name="Jaillon O."/>
            <person name="Aury J.-M."/>
            <person name="Brunet F."/>
            <person name="Petit J.-L."/>
            <person name="Stange-Thomann N."/>
            <person name="Mauceli E."/>
            <person name="Bouneau L."/>
            <person name="Fischer C."/>
            <person name="Ozouf-Costaz C."/>
            <person name="Bernot A."/>
            <person name="Nicaud S."/>
            <person name="Jaffe D."/>
            <person name="Fisher S."/>
            <person name="Lutfalla G."/>
            <person name="Dossat C."/>
            <person name="Segurens B."/>
            <person name="Dasilva C."/>
            <person name="Salanoubat M."/>
            <person name="Levy M."/>
            <person name="Boudet N."/>
            <person name="Castellano S."/>
            <person name="Anthouard V."/>
            <person name="Jubin C."/>
            <person name="Castelli V."/>
            <person name="Katinka M."/>
            <person name="Vacherie B."/>
            <person name="Biemont C."/>
            <person name="Skalli Z."/>
            <person name="Cattolico L."/>
            <person name="Poulain J."/>
            <person name="De Berardinis V."/>
            <person name="Cruaud C."/>
            <person name="Duprat S."/>
            <person name="Brottier P."/>
            <person name="Coutanceau J.-P."/>
            <person name="Gouzy J."/>
            <person name="Parra G."/>
            <person name="Lardier G."/>
            <person name="Chapple C."/>
            <person name="McKernan K.J."/>
            <person name="McEwan P."/>
            <person name="Bosak S."/>
            <person name="Kellis M."/>
            <person name="Volff J.-N."/>
            <person name="Guigo R."/>
            <person name="Zody M.C."/>
            <person name="Mesirov J."/>
            <person name="Lindblad-Toh K."/>
            <person name="Birren B."/>
            <person name="Nusbaum C."/>
            <person name="Kahn D."/>
            <person name="Robinson-Rechavi M."/>
            <person name="Laudet V."/>
            <person name="Schachter V."/>
            <person name="Quetier F."/>
            <person name="Saurin W."/>
            <person name="Scarpelli C."/>
            <person name="Wincker P."/>
            <person name="Lander E.S."/>
            <person name="Weissenbach J."/>
            <person name="Roest Crollius H."/>
        </authorList>
    </citation>
    <scope>NUCLEOTIDE SEQUENCE [LARGE SCALE GENOMIC DNA]</scope>
</reference>
<comment type="caution">
    <text evidence="1">The sequence shown here is derived from an EMBL/GenBank/DDBJ whole genome shotgun (WGS) entry which is preliminary data.</text>
</comment>
<accession>Q4RME0</accession>
<dbReference type="OrthoDB" id="8906118at2759"/>
<sequence>MPLAQIAEPWPTMELVQLETENGQSTTEDGVTPAVKVHTATHTLSTHTHSHTYAQNETWRLFVPAAKNKNYT</sequence>
<reference evidence="1" key="2">
    <citation type="submission" date="2004-02" db="EMBL/GenBank/DDBJ databases">
        <authorList>
            <consortium name="Genoscope"/>
            <consortium name="Whitehead Institute Centre for Genome Research"/>
        </authorList>
    </citation>
    <scope>NUCLEOTIDE SEQUENCE</scope>
</reference>
<gene>
    <name evidence="1" type="ORF">GSTENG00032090001</name>
</gene>
<evidence type="ECO:0000313" key="1">
    <source>
        <dbReference type="EMBL" id="CAG10442.1"/>
    </source>
</evidence>
<proteinExistence type="predicted"/>
<dbReference type="KEGG" id="tng:GSTEN00032090G001"/>
<protein>
    <submittedName>
        <fullName evidence="1">(spotted green pufferfish) hypothetical protein</fullName>
    </submittedName>
</protein>
<dbReference type="EMBL" id="CAAE01015019">
    <property type="protein sequence ID" value="CAG10442.1"/>
    <property type="molecule type" value="Genomic_DNA"/>
</dbReference>
<dbReference type="AlphaFoldDB" id="Q4RME0"/>